<dbReference type="STRING" id="234267.Acid_4494"/>
<dbReference type="HOGENOM" id="CLU_102127_0_0_0"/>
<evidence type="ECO:0000256" key="3">
    <source>
        <dbReference type="ARBA" id="ARBA00023082"/>
    </source>
</evidence>
<feature type="domain" description="RNA polymerase sigma-70 ECF-like HTH" evidence="5">
    <location>
        <begin position="7"/>
        <end position="185"/>
    </location>
</feature>
<dbReference type="PANTHER" id="PTHR43133">
    <property type="entry name" value="RNA POLYMERASE ECF-TYPE SIGMA FACTO"/>
    <property type="match status" value="1"/>
</dbReference>
<dbReference type="InterPro" id="IPR053812">
    <property type="entry name" value="HTH_Sigma70_ECF-like"/>
</dbReference>
<dbReference type="SUPFAM" id="SSF88946">
    <property type="entry name" value="Sigma2 domain of RNA polymerase sigma factors"/>
    <property type="match status" value="1"/>
</dbReference>
<dbReference type="PANTHER" id="PTHR43133:SF39">
    <property type="entry name" value="SIMILAR TO RNA POLYMERASE SIGMA-E FACTOR"/>
    <property type="match status" value="1"/>
</dbReference>
<dbReference type="InterPro" id="IPR014284">
    <property type="entry name" value="RNA_pol_sigma-70_dom"/>
</dbReference>
<evidence type="ECO:0000259" key="5">
    <source>
        <dbReference type="Pfam" id="PF07638"/>
    </source>
</evidence>
<dbReference type="AlphaFoldDB" id="Q01Y10"/>
<dbReference type="GO" id="GO:0016987">
    <property type="term" value="F:sigma factor activity"/>
    <property type="evidence" value="ECO:0007669"/>
    <property type="project" value="UniProtKB-KW"/>
</dbReference>
<dbReference type="Gene3D" id="1.10.10.10">
    <property type="entry name" value="Winged helix-like DNA-binding domain superfamily/Winged helix DNA-binding domain"/>
    <property type="match status" value="1"/>
</dbReference>
<gene>
    <name evidence="6" type="ordered locus">Acid_4494</name>
</gene>
<dbReference type="GO" id="GO:0006352">
    <property type="term" value="P:DNA-templated transcription initiation"/>
    <property type="evidence" value="ECO:0007669"/>
    <property type="project" value="InterPro"/>
</dbReference>
<evidence type="ECO:0000256" key="1">
    <source>
        <dbReference type="ARBA" id="ARBA00010641"/>
    </source>
</evidence>
<keyword evidence="4" id="KW-0804">Transcription</keyword>
<dbReference type="eggNOG" id="COG1595">
    <property type="taxonomic scope" value="Bacteria"/>
</dbReference>
<dbReference type="InterPro" id="IPR013325">
    <property type="entry name" value="RNA_pol_sigma_r2"/>
</dbReference>
<organism evidence="6">
    <name type="scientific">Solibacter usitatus (strain Ellin6076)</name>
    <dbReference type="NCBI Taxonomy" id="234267"/>
    <lineage>
        <taxon>Bacteria</taxon>
        <taxon>Pseudomonadati</taxon>
        <taxon>Acidobacteriota</taxon>
        <taxon>Terriglobia</taxon>
        <taxon>Bryobacterales</taxon>
        <taxon>Solibacteraceae</taxon>
        <taxon>Candidatus Solibacter</taxon>
    </lineage>
</organism>
<evidence type="ECO:0000313" key="6">
    <source>
        <dbReference type="EMBL" id="ABJ85455.1"/>
    </source>
</evidence>
<dbReference type="InterPro" id="IPR013324">
    <property type="entry name" value="RNA_pol_sigma_r3/r4-like"/>
</dbReference>
<dbReference type="NCBIfam" id="TIGR02937">
    <property type="entry name" value="sigma70-ECF"/>
    <property type="match status" value="1"/>
</dbReference>
<dbReference type="InterPro" id="IPR039425">
    <property type="entry name" value="RNA_pol_sigma-70-like"/>
</dbReference>
<dbReference type="NCBIfam" id="TIGR02999">
    <property type="entry name" value="Sig-70_X6"/>
    <property type="match status" value="1"/>
</dbReference>
<dbReference type="SUPFAM" id="SSF88659">
    <property type="entry name" value="Sigma3 and sigma4 domains of RNA polymerase sigma factors"/>
    <property type="match status" value="1"/>
</dbReference>
<sequence length="186" mass="20760">MPARAREDITELLNAWGEGDQDALNRLMPLVYQELRRIARKHLTGQSPGHTLESAALVNEAYLKLIKADVRFEGRLQFFALCAQVIRRIVVDHARNRLYAKRGGKAVHVPIDEGIVGAPAKDVDVLALDAALASLSNVDPRKARVVELRYFGGLSVEETAEALRISPETAKRDWKMAKAWLLRELA</sequence>
<keyword evidence="3" id="KW-0731">Sigma factor</keyword>
<dbReference type="OrthoDB" id="128473at2"/>
<name>Q01Y10_SOLUE</name>
<dbReference type="Gene3D" id="1.10.1740.10">
    <property type="match status" value="1"/>
</dbReference>
<evidence type="ECO:0000256" key="2">
    <source>
        <dbReference type="ARBA" id="ARBA00023015"/>
    </source>
</evidence>
<dbReference type="Pfam" id="PF07638">
    <property type="entry name" value="Sigma70_ECF"/>
    <property type="match status" value="1"/>
</dbReference>
<dbReference type="InParanoid" id="Q01Y10"/>
<dbReference type="InterPro" id="IPR011517">
    <property type="entry name" value="RNA_pol_sigma70_ECF-like"/>
</dbReference>
<protein>
    <submittedName>
        <fullName evidence="6">RNA polymerase, sigma-24 subunit, ECF subfamily</fullName>
    </submittedName>
</protein>
<dbReference type="KEGG" id="sus:Acid_4494"/>
<comment type="similarity">
    <text evidence="1">Belongs to the sigma-70 factor family. ECF subfamily.</text>
</comment>
<dbReference type="EMBL" id="CP000473">
    <property type="protein sequence ID" value="ABJ85455.1"/>
    <property type="molecule type" value="Genomic_DNA"/>
</dbReference>
<proteinExistence type="inferred from homology"/>
<keyword evidence="2" id="KW-0805">Transcription regulation</keyword>
<accession>Q01Y10</accession>
<dbReference type="InterPro" id="IPR036388">
    <property type="entry name" value="WH-like_DNA-bd_sf"/>
</dbReference>
<reference evidence="6" key="1">
    <citation type="submission" date="2006-10" db="EMBL/GenBank/DDBJ databases">
        <title>Complete sequence of Solibacter usitatus Ellin6076.</title>
        <authorList>
            <consortium name="US DOE Joint Genome Institute"/>
            <person name="Copeland A."/>
            <person name="Lucas S."/>
            <person name="Lapidus A."/>
            <person name="Barry K."/>
            <person name="Detter J.C."/>
            <person name="Glavina del Rio T."/>
            <person name="Hammon N."/>
            <person name="Israni S."/>
            <person name="Dalin E."/>
            <person name="Tice H."/>
            <person name="Pitluck S."/>
            <person name="Thompson L.S."/>
            <person name="Brettin T."/>
            <person name="Bruce D."/>
            <person name="Han C."/>
            <person name="Tapia R."/>
            <person name="Gilna P."/>
            <person name="Schmutz J."/>
            <person name="Larimer F."/>
            <person name="Land M."/>
            <person name="Hauser L."/>
            <person name="Kyrpides N."/>
            <person name="Mikhailova N."/>
            <person name="Janssen P.H."/>
            <person name="Kuske C.R."/>
            <person name="Richardson P."/>
        </authorList>
    </citation>
    <scope>NUCLEOTIDE SEQUENCE</scope>
    <source>
        <strain evidence="6">Ellin6076</strain>
    </source>
</reference>
<evidence type="ECO:0000256" key="4">
    <source>
        <dbReference type="ARBA" id="ARBA00023163"/>
    </source>
</evidence>